<comment type="subcellular location">
    <subcellularLocation>
        <location evidence="7">Cell inner membrane</location>
        <topology evidence="7">Single-pass type II membrane protein</topology>
    </subcellularLocation>
    <text evidence="7">Localizes to the division septum.</text>
</comment>
<evidence type="ECO:0000313" key="9">
    <source>
        <dbReference type="EMBL" id="MER5170564.1"/>
    </source>
</evidence>
<dbReference type="Gene3D" id="3.40.50.11690">
    <property type="entry name" value="Cell division protein FtsQ/DivIB"/>
    <property type="match status" value="1"/>
</dbReference>
<dbReference type="Proteomes" id="UP001438953">
    <property type="component" value="Unassembled WGS sequence"/>
</dbReference>
<dbReference type="InterPro" id="IPR005548">
    <property type="entry name" value="Cell_div_FtsQ/DivIB_C"/>
</dbReference>
<keyword evidence="3 7" id="KW-0132">Cell division</keyword>
<evidence type="ECO:0000256" key="4">
    <source>
        <dbReference type="ARBA" id="ARBA00022692"/>
    </source>
</evidence>
<keyword evidence="10" id="KW-1185">Reference proteome</keyword>
<evidence type="ECO:0000256" key="1">
    <source>
        <dbReference type="ARBA" id="ARBA00022475"/>
    </source>
</evidence>
<dbReference type="PANTHER" id="PTHR35851:SF1">
    <property type="entry name" value="CELL DIVISION PROTEIN FTSQ"/>
    <property type="match status" value="1"/>
</dbReference>
<keyword evidence="1 7" id="KW-1003">Cell membrane</keyword>
<proteinExistence type="inferred from homology"/>
<evidence type="ECO:0000256" key="6">
    <source>
        <dbReference type="ARBA" id="ARBA00023306"/>
    </source>
</evidence>
<accession>A0ABV1SDK6</accession>
<dbReference type="HAMAP" id="MF_00911">
    <property type="entry name" value="FtsQ_subfam"/>
    <property type="match status" value="1"/>
</dbReference>
<keyword evidence="4 7" id="KW-0812">Transmembrane</keyword>
<comment type="function">
    <text evidence="7">Essential cell division protein.</text>
</comment>
<gene>
    <name evidence="7" type="primary">ftsQ</name>
    <name evidence="9" type="ORF">VSX56_02155</name>
</gene>
<evidence type="ECO:0000313" key="10">
    <source>
        <dbReference type="Proteomes" id="UP001438953"/>
    </source>
</evidence>
<dbReference type="Pfam" id="PF03799">
    <property type="entry name" value="FtsQ_DivIB_C"/>
    <property type="match status" value="1"/>
</dbReference>
<keyword evidence="5 7" id="KW-1133">Transmembrane helix</keyword>
<dbReference type="EMBL" id="JAYWLC010000001">
    <property type="protein sequence ID" value="MER5170564.1"/>
    <property type="molecule type" value="Genomic_DNA"/>
</dbReference>
<evidence type="ECO:0000256" key="3">
    <source>
        <dbReference type="ARBA" id="ARBA00022618"/>
    </source>
</evidence>
<dbReference type="RefSeq" id="WP_339112115.1">
    <property type="nucleotide sequence ID" value="NZ_JAYWLC010000001.1"/>
</dbReference>
<dbReference type="InterPro" id="IPR045335">
    <property type="entry name" value="FtsQ_C_sf"/>
</dbReference>
<comment type="similarity">
    <text evidence="7">Belongs to the FtsQ/DivIB family. FtsQ subfamily.</text>
</comment>
<comment type="caution">
    <text evidence="9">The sequence shown here is derived from an EMBL/GenBank/DDBJ whole genome shotgun (WGS) entry which is preliminary data.</text>
</comment>
<protein>
    <recommendedName>
        <fullName evidence="7">Cell division protein FtsQ</fullName>
    </recommendedName>
</protein>
<name>A0ABV1SDK6_9RHOB</name>
<evidence type="ECO:0000256" key="5">
    <source>
        <dbReference type="ARBA" id="ARBA00022989"/>
    </source>
</evidence>
<dbReference type="InterPro" id="IPR026579">
    <property type="entry name" value="FtsQ"/>
</dbReference>
<evidence type="ECO:0000259" key="8">
    <source>
        <dbReference type="Pfam" id="PF03799"/>
    </source>
</evidence>
<evidence type="ECO:0000256" key="2">
    <source>
        <dbReference type="ARBA" id="ARBA00022519"/>
    </source>
</evidence>
<organism evidence="9 10">
    <name type="scientific">Thioclava kandeliae</name>
    <dbReference type="NCBI Taxonomy" id="3070818"/>
    <lineage>
        <taxon>Bacteria</taxon>
        <taxon>Pseudomonadati</taxon>
        <taxon>Pseudomonadota</taxon>
        <taxon>Alphaproteobacteria</taxon>
        <taxon>Rhodobacterales</taxon>
        <taxon>Paracoccaceae</taxon>
        <taxon>Thioclava</taxon>
    </lineage>
</organism>
<feature type="domain" description="Cell division protein FtsQ/DivIB C-terminal" evidence="8">
    <location>
        <begin position="181"/>
        <end position="294"/>
    </location>
</feature>
<keyword evidence="7" id="KW-0472">Membrane</keyword>
<reference evidence="9 10" key="1">
    <citation type="submission" date="2024-06" db="EMBL/GenBank/DDBJ databases">
        <title>Thioclava kandeliae sp. nov. from a rhizosphere soil sample of Kandelia candel in a mangrove.</title>
        <authorList>
            <person name="Mu T."/>
        </authorList>
    </citation>
    <scope>NUCLEOTIDE SEQUENCE [LARGE SCALE GENOMIC DNA]</scope>
    <source>
        <strain evidence="9 10">CPCC 100088</strain>
    </source>
</reference>
<dbReference type="GO" id="GO:0051301">
    <property type="term" value="P:cell division"/>
    <property type="evidence" value="ECO:0007669"/>
    <property type="project" value="UniProtKB-KW"/>
</dbReference>
<evidence type="ECO:0000256" key="7">
    <source>
        <dbReference type="HAMAP-Rule" id="MF_00911"/>
    </source>
</evidence>
<sequence>MRKMKASRLPEEGKWAGTHAVGGVARAQQGQLYVRRSSRRKDPAPSRLAFRLHRLWLTPIVRSLTRIGVPTFIVVLGLGIYFGDAGRRADMLQAFDDIKTSIQNRPQFMVNSLKVEGASPEVEQAVYTMLPTGLPVSSFKIDLGQYRDTIMRLDAVADASISIKSGGVLDVVVTERNPVMLWRTASGLEMLDATGHRVATLLDRSARSDLPLIAGRGANKAVPEALSILKAMGPLLPKARGLIRVGQRRWDIALENDRRVMLPQEQPVAAVERLLAMNTAEDVLARDFTVIDLRDKGRPTIRLTPHAMESYRAIAHNY</sequence>
<keyword evidence="6 7" id="KW-0131">Cell cycle</keyword>
<feature type="transmembrane region" description="Helical" evidence="7">
    <location>
        <begin position="64"/>
        <end position="83"/>
    </location>
</feature>
<keyword evidence="2 7" id="KW-0997">Cell inner membrane</keyword>
<dbReference type="PANTHER" id="PTHR35851">
    <property type="entry name" value="CELL DIVISION PROTEIN FTSQ"/>
    <property type="match status" value="1"/>
</dbReference>